<gene>
    <name evidence="1" type="ORF">QAD02_003629</name>
</gene>
<sequence length="109" mass="12521">METMVGKNAANVQLSTLYKVKPLSAAHDGQSISNDQSKSINVRILFQRLVIVFNVNEEKTKEAFEYELAPYPLCSFDGHGLMRKNTRSDLYKFCKLVFGRIFVDFLRCH</sequence>
<evidence type="ECO:0000313" key="2">
    <source>
        <dbReference type="Proteomes" id="UP001239111"/>
    </source>
</evidence>
<accession>A0ACC2NM90</accession>
<reference evidence="1" key="1">
    <citation type="submission" date="2023-04" db="EMBL/GenBank/DDBJ databases">
        <title>A chromosome-level genome assembly of the parasitoid wasp Eretmocerus hayati.</title>
        <authorList>
            <person name="Zhong Y."/>
            <person name="Liu S."/>
            <person name="Liu Y."/>
        </authorList>
    </citation>
    <scope>NUCLEOTIDE SEQUENCE</scope>
    <source>
        <strain evidence="1">ZJU_SS_LIU_2023</strain>
    </source>
</reference>
<keyword evidence="2" id="KW-1185">Reference proteome</keyword>
<comment type="caution">
    <text evidence="1">The sequence shown here is derived from an EMBL/GenBank/DDBJ whole genome shotgun (WGS) entry which is preliminary data.</text>
</comment>
<protein>
    <submittedName>
        <fullName evidence="1">Uncharacterized protein</fullName>
    </submittedName>
</protein>
<name>A0ACC2NM90_9HYME</name>
<dbReference type="EMBL" id="CM056743">
    <property type="protein sequence ID" value="KAJ8672370.1"/>
    <property type="molecule type" value="Genomic_DNA"/>
</dbReference>
<dbReference type="Proteomes" id="UP001239111">
    <property type="component" value="Chromosome 3"/>
</dbReference>
<organism evidence="1 2">
    <name type="scientific">Eretmocerus hayati</name>
    <dbReference type="NCBI Taxonomy" id="131215"/>
    <lineage>
        <taxon>Eukaryota</taxon>
        <taxon>Metazoa</taxon>
        <taxon>Ecdysozoa</taxon>
        <taxon>Arthropoda</taxon>
        <taxon>Hexapoda</taxon>
        <taxon>Insecta</taxon>
        <taxon>Pterygota</taxon>
        <taxon>Neoptera</taxon>
        <taxon>Endopterygota</taxon>
        <taxon>Hymenoptera</taxon>
        <taxon>Apocrita</taxon>
        <taxon>Proctotrupomorpha</taxon>
        <taxon>Chalcidoidea</taxon>
        <taxon>Aphelinidae</taxon>
        <taxon>Aphelininae</taxon>
        <taxon>Eretmocerus</taxon>
    </lineage>
</organism>
<evidence type="ECO:0000313" key="1">
    <source>
        <dbReference type="EMBL" id="KAJ8672370.1"/>
    </source>
</evidence>
<proteinExistence type="predicted"/>